<gene>
    <name evidence="4" type="ORF">BDW59DRAFT_158414</name>
</gene>
<feature type="repeat" description="ANK" evidence="3">
    <location>
        <begin position="222"/>
        <end position="254"/>
    </location>
</feature>
<dbReference type="SUPFAM" id="SSF48403">
    <property type="entry name" value="Ankyrin repeat"/>
    <property type="match status" value="1"/>
</dbReference>
<dbReference type="SMART" id="SM00248">
    <property type="entry name" value="ANK"/>
    <property type="match status" value="3"/>
</dbReference>
<dbReference type="PANTHER" id="PTHR24180:SF45">
    <property type="entry name" value="POLY [ADP-RIBOSE] POLYMERASE TANKYRASE"/>
    <property type="match status" value="1"/>
</dbReference>
<feature type="repeat" description="ANK" evidence="3">
    <location>
        <begin position="43"/>
        <end position="73"/>
    </location>
</feature>
<feature type="repeat" description="ANK" evidence="3">
    <location>
        <begin position="74"/>
        <end position="106"/>
    </location>
</feature>
<sequence length="522" mass="59222">MAEVDPGFGGLSILHEAILRGSVAAVTSLVSWPSSALSERNFLGQTPLHLAVSELEILKVLLQAGHDVDAVDKEGRTPLMYAAAMGHTKVVQLLIRKGANILLDDNSLDNWNFIGCASIRGHWDLIVDSLEPIQSCCETELFKRCVEYSIVCLVCNDETGLGDTRRAYFAKLIKLCIDVNFTFKDPTCFTTYNTLLHYISHYDEADTLVRCGFTRYNQLNSEGQHAIHLLPSYTLVDLTGFLIDHGTDVNAVDKNGRTVLFYLLPELSHSYDERIPTIINCIHTCLAHGLDILASDNCRCACAPDGCCVAATFNLQTLGYLYPDFHRVIWVLELLCIIEEVQGCEPSKKLLMSILRKTHFERLGITHVCCNRGSGLYYATTDAEPLDTIVINEILEEESESITMLEKEVQKLEAEPLGKLRYRWICMLQEIYQTDKLRLKKMKTYEIDHKNDAWRGIPDIVRYESQRIVLGSMKRYAKWLKGEYARWKEPVNADAEADAWYAKRVSWFRELMQAMEVEIDGI</sequence>
<keyword evidence="1" id="KW-0677">Repeat</keyword>
<comment type="caution">
    <text evidence="4">The sequence shown here is derived from an EMBL/GenBank/DDBJ whole genome shotgun (WGS) entry which is preliminary data.</text>
</comment>
<dbReference type="PANTHER" id="PTHR24180">
    <property type="entry name" value="CYCLIN-DEPENDENT KINASE INHIBITOR 2C-RELATED"/>
    <property type="match status" value="1"/>
</dbReference>
<name>A0ABR4IRV7_9EURO</name>
<dbReference type="Pfam" id="PF12796">
    <property type="entry name" value="Ank_2"/>
    <property type="match status" value="1"/>
</dbReference>
<keyword evidence="5" id="KW-1185">Reference proteome</keyword>
<evidence type="ECO:0000256" key="3">
    <source>
        <dbReference type="PROSITE-ProRule" id="PRU00023"/>
    </source>
</evidence>
<evidence type="ECO:0000313" key="5">
    <source>
        <dbReference type="Proteomes" id="UP001610335"/>
    </source>
</evidence>
<dbReference type="PRINTS" id="PR01415">
    <property type="entry name" value="ANKYRIN"/>
</dbReference>
<dbReference type="Proteomes" id="UP001610335">
    <property type="component" value="Unassembled WGS sequence"/>
</dbReference>
<dbReference type="InterPro" id="IPR051637">
    <property type="entry name" value="Ank_repeat_dom-contain_49"/>
</dbReference>
<organism evidence="4 5">
    <name type="scientific">Aspergillus cavernicola</name>
    <dbReference type="NCBI Taxonomy" id="176166"/>
    <lineage>
        <taxon>Eukaryota</taxon>
        <taxon>Fungi</taxon>
        <taxon>Dikarya</taxon>
        <taxon>Ascomycota</taxon>
        <taxon>Pezizomycotina</taxon>
        <taxon>Eurotiomycetes</taxon>
        <taxon>Eurotiomycetidae</taxon>
        <taxon>Eurotiales</taxon>
        <taxon>Aspergillaceae</taxon>
        <taxon>Aspergillus</taxon>
        <taxon>Aspergillus subgen. Nidulantes</taxon>
    </lineage>
</organism>
<evidence type="ECO:0000256" key="1">
    <source>
        <dbReference type="ARBA" id="ARBA00022737"/>
    </source>
</evidence>
<dbReference type="InterPro" id="IPR036770">
    <property type="entry name" value="Ankyrin_rpt-contain_sf"/>
</dbReference>
<dbReference type="InterPro" id="IPR002110">
    <property type="entry name" value="Ankyrin_rpt"/>
</dbReference>
<keyword evidence="2 3" id="KW-0040">ANK repeat</keyword>
<accession>A0ABR4IRV7</accession>
<reference evidence="4 5" key="1">
    <citation type="submission" date="2024-07" db="EMBL/GenBank/DDBJ databases">
        <title>Section-level genome sequencing and comparative genomics of Aspergillus sections Usti and Cavernicolus.</title>
        <authorList>
            <consortium name="Lawrence Berkeley National Laboratory"/>
            <person name="Nybo J.L."/>
            <person name="Vesth T.C."/>
            <person name="Theobald S."/>
            <person name="Frisvad J.C."/>
            <person name="Larsen T.O."/>
            <person name="Kjaerboelling I."/>
            <person name="Rothschild-Mancinelli K."/>
            <person name="Lyhne E.K."/>
            <person name="Kogle M.E."/>
            <person name="Barry K."/>
            <person name="Clum A."/>
            <person name="Na H."/>
            <person name="Ledsgaard L."/>
            <person name="Lin J."/>
            <person name="Lipzen A."/>
            <person name="Kuo A."/>
            <person name="Riley R."/>
            <person name="Mondo S."/>
            <person name="LaButti K."/>
            <person name="Haridas S."/>
            <person name="Pangalinan J."/>
            <person name="Salamov A.A."/>
            <person name="Simmons B.A."/>
            <person name="Magnuson J.K."/>
            <person name="Chen J."/>
            <person name="Drula E."/>
            <person name="Henrissat B."/>
            <person name="Wiebenga A."/>
            <person name="Lubbers R.J."/>
            <person name="Gomes A.C."/>
            <person name="Makela M.R."/>
            <person name="Stajich J."/>
            <person name="Grigoriev I.V."/>
            <person name="Mortensen U.H."/>
            <person name="De vries R.P."/>
            <person name="Baker S.E."/>
            <person name="Andersen M.R."/>
        </authorList>
    </citation>
    <scope>NUCLEOTIDE SEQUENCE [LARGE SCALE GENOMIC DNA]</scope>
    <source>
        <strain evidence="4 5">CBS 600.67</strain>
    </source>
</reference>
<proteinExistence type="predicted"/>
<dbReference type="PROSITE" id="PS50297">
    <property type="entry name" value="ANK_REP_REGION"/>
    <property type="match status" value="1"/>
</dbReference>
<dbReference type="EMBL" id="JBFXLS010000012">
    <property type="protein sequence ID" value="KAL2830500.1"/>
    <property type="molecule type" value="Genomic_DNA"/>
</dbReference>
<protein>
    <submittedName>
        <fullName evidence="4">Ankyrin repeat-containing domain protein</fullName>
    </submittedName>
</protein>
<evidence type="ECO:0000256" key="2">
    <source>
        <dbReference type="ARBA" id="ARBA00023043"/>
    </source>
</evidence>
<evidence type="ECO:0000313" key="4">
    <source>
        <dbReference type="EMBL" id="KAL2830500.1"/>
    </source>
</evidence>
<dbReference type="PROSITE" id="PS50088">
    <property type="entry name" value="ANK_REPEAT"/>
    <property type="match status" value="3"/>
</dbReference>
<dbReference type="Gene3D" id="1.25.40.20">
    <property type="entry name" value="Ankyrin repeat-containing domain"/>
    <property type="match status" value="2"/>
</dbReference>